<dbReference type="EMBL" id="CP063362">
    <property type="protein sequence ID" value="QRG07013.1"/>
    <property type="molecule type" value="Genomic_DNA"/>
</dbReference>
<feature type="region of interest" description="Disordered" evidence="4">
    <location>
        <begin position="1"/>
        <end position="26"/>
    </location>
</feature>
<dbReference type="SMART" id="SM00421">
    <property type="entry name" value="HTH_LUXR"/>
    <property type="match status" value="1"/>
</dbReference>
<protein>
    <submittedName>
        <fullName evidence="6">Helix-turn-helix transcriptional regulator</fullName>
    </submittedName>
</protein>
<dbReference type="AlphaFoldDB" id="A0A974SK12"/>
<keyword evidence="7" id="KW-1185">Reference proteome</keyword>
<keyword evidence="1" id="KW-0805">Transcription regulation</keyword>
<dbReference type="CDD" id="cd06170">
    <property type="entry name" value="LuxR_C_like"/>
    <property type="match status" value="1"/>
</dbReference>
<dbReference type="GO" id="GO:0003677">
    <property type="term" value="F:DNA binding"/>
    <property type="evidence" value="ECO:0007669"/>
    <property type="project" value="UniProtKB-KW"/>
</dbReference>
<evidence type="ECO:0000256" key="1">
    <source>
        <dbReference type="ARBA" id="ARBA00023015"/>
    </source>
</evidence>
<dbReference type="PANTHER" id="PTHR44688">
    <property type="entry name" value="DNA-BINDING TRANSCRIPTIONAL ACTIVATOR DEVR_DOSR"/>
    <property type="match status" value="1"/>
</dbReference>
<dbReference type="PROSITE" id="PS50043">
    <property type="entry name" value="HTH_LUXR_2"/>
    <property type="match status" value="1"/>
</dbReference>
<dbReference type="Gene3D" id="1.10.10.10">
    <property type="entry name" value="Winged helix-like DNA-binding domain superfamily/Winged helix DNA-binding domain"/>
    <property type="match status" value="1"/>
</dbReference>
<organism evidence="6 7">
    <name type="scientific">Xanthobacter dioxanivorans</name>
    <dbReference type="NCBI Taxonomy" id="2528964"/>
    <lineage>
        <taxon>Bacteria</taxon>
        <taxon>Pseudomonadati</taxon>
        <taxon>Pseudomonadota</taxon>
        <taxon>Alphaproteobacteria</taxon>
        <taxon>Hyphomicrobiales</taxon>
        <taxon>Xanthobacteraceae</taxon>
        <taxon>Xanthobacter</taxon>
    </lineage>
</organism>
<dbReference type="PRINTS" id="PR00038">
    <property type="entry name" value="HTHLUXR"/>
</dbReference>
<dbReference type="PROSITE" id="PS00622">
    <property type="entry name" value="HTH_LUXR_1"/>
    <property type="match status" value="1"/>
</dbReference>
<dbReference type="SUPFAM" id="SSF46894">
    <property type="entry name" value="C-terminal effector domain of the bipartite response regulators"/>
    <property type="match status" value="1"/>
</dbReference>
<sequence length="279" mass="30489">MPTLHARQGQGTAQPPRLGPQRPDTLAGGSEVGAVCRLISVLGHANFMDELAQEYAALTGAAQVTTFFLEQQRVRCALAYRPREPRLVETLCRSYARGQFERDPVLQRHLEGGRQGGDFMARSFVSTDIYDEHYRSRFFSGADLSGKMALISRRGERVVYVNFYFRDAAPDAVPGLGPDTSGTLLAELLHKHDALTGGQFGAGTARTRAESYLKERFPGLSPREAQVCALIACGFSVAAIALELHVSEETVVTFRKRAYGKLSITSRGELFAQCAGLAM</sequence>
<evidence type="ECO:0000256" key="4">
    <source>
        <dbReference type="SAM" id="MobiDB-lite"/>
    </source>
</evidence>
<keyword evidence="3" id="KW-0804">Transcription</keyword>
<dbReference type="GO" id="GO:0006355">
    <property type="term" value="P:regulation of DNA-templated transcription"/>
    <property type="evidence" value="ECO:0007669"/>
    <property type="project" value="InterPro"/>
</dbReference>
<evidence type="ECO:0000256" key="3">
    <source>
        <dbReference type="ARBA" id="ARBA00023163"/>
    </source>
</evidence>
<reference evidence="6 7" key="1">
    <citation type="submission" date="2020-10" db="EMBL/GenBank/DDBJ databases">
        <title>Degradation of 1,4-Dioxane by Xanthobacter sp. YN2, via a Novel Group-2 Soluble Di-Iron Monooxygenase.</title>
        <authorList>
            <person name="Ma F."/>
            <person name="Wang Y."/>
            <person name="Yang J."/>
            <person name="Guo H."/>
            <person name="Su D."/>
            <person name="Yu L."/>
        </authorList>
    </citation>
    <scope>NUCLEOTIDE SEQUENCE [LARGE SCALE GENOMIC DNA]</scope>
    <source>
        <strain evidence="6 7">YN2</strain>
    </source>
</reference>
<evidence type="ECO:0000256" key="2">
    <source>
        <dbReference type="ARBA" id="ARBA00023125"/>
    </source>
</evidence>
<dbReference type="KEGG" id="xdi:EZH22_00715"/>
<evidence type="ECO:0000313" key="6">
    <source>
        <dbReference type="EMBL" id="QRG07013.1"/>
    </source>
</evidence>
<dbReference type="Proteomes" id="UP000596427">
    <property type="component" value="Chromosome"/>
</dbReference>
<evidence type="ECO:0000313" key="7">
    <source>
        <dbReference type="Proteomes" id="UP000596427"/>
    </source>
</evidence>
<dbReference type="RefSeq" id="WP_203193922.1">
    <property type="nucleotide sequence ID" value="NZ_CP063362.1"/>
</dbReference>
<gene>
    <name evidence="6" type="ORF">EZH22_00715</name>
</gene>
<dbReference type="Pfam" id="PF00196">
    <property type="entry name" value="GerE"/>
    <property type="match status" value="1"/>
</dbReference>
<accession>A0A974SK12</accession>
<dbReference type="InterPro" id="IPR036388">
    <property type="entry name" value="WH-like_DNA-bd_sf"/>
</dbReference>
<dbReference type="InterPro" id="IPR016032">
    <property type="entry name" value="Sig_transdc_resp-reg_C-effctor"/>
</dbReference>
<keyword evidence="2" id="KW-0238">DNA-binding</keyword>
<dbReference type="PANTHER" id="PTHR44688:SF16">
    <property type="entry name" value="DNA-BINDING TRANSCRIPTIONAL ACTIVATOR DEVR_DOSR"/>
    <property type="match status" value="1"/>
</dbReference>
<proteinExistence type="predicted"/>
<evidence type="ECO:0000259" key="5">
    <source>
        <dbReference type="PROSITE" id="PS50043"/>
    </source>
</evidence>
<feature type="domain" description="HTH luxR-type" evidence="5">
    <location>
        <begin position="213"/>
        <end position="278"/>
    </location>
</feature>
<name>A0A974SK12_9HYPH</name>
<dbReference type="InterPro" id="IPR000792">
    <property type="entry name" value="Tscrpt_reg_LuxR_C"/>
</dbReference>